<keyword evidence="2" id="KW-0732">Signal</keyword>
<keyword evidence="1" id="KW-0472">Membrane</keyword>
<feature type="transmembrane region" description="Helical" evidence="1">
    <location>
        <begin position="256"/>
        <end position="273"/>
    </location>
</feature>
<accession>A0A8S1LNR6</accession>
<keyword evidence="1" id="KW-0812">Transmembrane</keyword>
<feature type="transmembrane region" description="Helical" evidence="1">
    <location>
        <begin position="222"/>
        <end position="244"/>
    </location>
</feature>
<sequence>MLFILILLIYTQNIQASFLEIQGLLLQLSQKLVQFDQQNDQDIFNQLDQKISFEDIHIKFPHQCFNDYNYLHNLLEIDDPQLQFLVLASGCIIEHQYFEIRDGFTQIQQQEIKFGYYIRQSEDELLIMAFRPFYHKSFLAHQCRFDGFSNQCIKGNNDHILQLGSSCDTFYVDIFCVEQQFNFYENLQVFIKEYHIIIIFISFTYYDRLIRLKQDQIYRVQIILSSIVFLLISNWQFIALVSILRVQQQYNVRTKFYQIEQLILYLTLFQIYTNNFIQLGSFNVEKSIAEAIIYIYLILFLLQILSIFVFKRISLVIIIYLVQYYFEYIKAMIKLNTLVDNSFKLGMVFLNILIGNLQELDIFTFIQFKDSILHVLFGYKLNYFSYIYAAILILILLNNGHKQLQLQKKSQKYHKIRYLFECFAQIQLSFLYLPLAIILTLLNKYKNYPYTIICFENFYLFWIYFFYFPVDFPFISLIIGFISLLLDSNELFYYVYVEIKSIGNEIKLEDLKMPIIISDFRQLLKL</sequence>
<reference evidence="3" key="1">
    <citation type="submission" date="2021-01" db="EMBL/GenBank/DDBJ databases">
        <authorList>
            <consortium name="Genoscope - CEA"/>
            <person name="William W."/>
        </authorList>
    </citation>
    <scope>NUCLEOTIDE SEQUENCE</scope>
</reference>
<feature type="transmembrane region" description="Helical" evidence="1">
    <location>
        <begin position="462"/>
        <end position="486"/>
    </location>
</feature>
<protein>
    <recommendedName>
        <fullName evidence="5">Transmembrane protein</fullName>
    </recommendedName>
</protein>
<dbReference type="AlphaFoldDB" id="A0A8S1LNR6"/>
<name>A0A8S1LNR6_PARPR</name>
<dbReference type="OMA" id="NDYNYLH"/>
<dbReference type="Proteomes" id="UP000688137">
    <property type="component" value="Unassembled WGS sequence"/>
</dbReference>
<evidence type="ECO:0000313" key="3">
    <source>
        <dbReference type="EMBL" id="CAD8067013.1"/>
    </source>
</evidence>
<proteinExistence type="predicted"/>
<feature type="transmembrane region" description="Helical" evidence="1">
    <location>
        <begin position="377"/>
        <end position="397"/>
    </location>
</feature>
<keyword evidence="4" id="KW-1185">Reference proteome</keyword>
<gene>
    <name evidence="3" type="ORF">PPRIM_AZ9-3.1.T0400068</name>
</gene>
<organism evidence="3 4">
    <name type="scientific">Paramecium primaurelia</name>
    <dbReference type="NCBI Taxonomy" id="5886"/>
    <lineage>
        <taxon>Eukaryota</taxon>
        <taxon>Sar</taxon>
        <taxon>Alveolata</taxon>
        <taxon>Ciliophora</taxon>
        <taxon>Intramacronucleata</taxon>
        <taxon>Oligohymenophorea</taxon>
        <taxon>Peniculida</taxon>
        <taxon>Parameciidae</taxon>
        <taxon>Paramecium</taxon>
    </lineage>
</organism>
<feature type="chain" id="PRO_5035924810" description="Transmembrane protein" evidence="2">
    <location>
        <begin position="17"/>
        <end position="526"/>
    </location>
</feature>
<evidence type="ECO:0000256" key="1">
    <source>
        <dbReference type="SAM" id="Phobius"/>
    </source>
</evidence>
<evidence type="ECO:0008006" key="5">
    <source>
        <dbReference type="Google" id="ProtNLM"/>
    </source>
</evidence>
<feature type="transmembrane region" description="Helical" evidence="1">
    <location>
        <begin position="293"/>
        <end position="326"/>
    </location>
</feature>
<feature type="transmembrane region" description="Helical" evidence="1">
    <location>
        <begin position="418"/>
        <end position="442"/>
    </location>
</feature>
<comment type="caution">
    <text evidence="3">The sequence shown here is derived from an EMBL/GenBank/DDBJ whole genome shotgun (WGS) entry which is preliminary data.</text>
</comment>
<dbReference type="EMBL" id="CAJJDM010000039">
    <property type="protein sequence ID" value="CAD8067013.1"/>
    <property type="molecule type" value="Genomic_DNA"/>
</dbReference>
<feature type="signal peptide" evidence="2">
    <location>
        <begin position="1"/>
        <end position="16"/>
    </location>
</feature>
<evidence type="ECO:0000313" key="4">
    <source>
        <dbReference type="Proteomes" id="UP000688137"/>
    </source>
</evidence>
<keyword evidence="1" id="KW-1133">Transmembrane helix</keyword>
<evidence type="ECO:0000256" key="2">
    <source>
        <dbReference type="SAM" id="SignalP"/>
    </source>
</evidence>